<reference evidence="1 2" key="1">
    <citation type="journal article" date="2014" name="Proc. Natl. Acad. Sci. U.S.A.">
        <title>Functional characterization of flavobacteria rhodopsins reveals a unique class of light-driven chloride pump in bacteria.</title>
        <authorList>
            <person name="Yoshizawa S."/>
            <person name="Kumagai Y."/>
            <person name="Kim H."/>
            <person name="Ogura Y."/>
            <person name="Hayashi T."/>
            <person name="Iwasaki W."/>
            <person name="DeLong E.F."/>
            <person name="Kogure K."/>
        </authorList>
    </citation>
    <scope>NUCLEOTIDE SEQUENCE [LARGE SCALE GENOMIC DNA]</scope>
    <source>
        <strain evidence="1 2">S1-08</strain>
    </source>
</reference>
<evidence type="ECO:0000313" key="1">
    <source>
        <dbReference type="EMBL" id="BAO54629.1"/>
    </source>
</evidence>
<protein>
    <submittedName>
        <fullName evidence="1">Uncharacterized protein</fullName>
    </submittedName>
</protein>
<dbReference type="KEGG" id="nmf:NMS_0620"/>
<gene>
    <name evidence="1" type="ORF">NMS_0620</name>
</gene>
<accession>W8VNS6</accession>
<dbReference type="Proteomes" id="UP000031760">
    <property type="component" value="Chromosome"/>
</dbReference>
<evidence type="ECO:0000313" key="2">
    <source>
        <dbReference type="Proteomes" id="UP000031760"/>
    </source>
</evidence>
<dbReference type="AlphaFoldDB" id="W8VNS6"/>
<dbReference type="EMBL" id="AP014548">
    <property type="protein sequence ID" value="BAO54629.1"/>
    <property type="molecule type" value="Genomic_DNA"/>
</dbReference>
<keyword evidence="2" id="KW-1185">Reference proteome</keyword>
<name>W8VNS6_9FLAO</name>
<dbReference type="HOGENOM" id="CLU_3236766_0_0_10"/>
<proteinExistence type="predicted"/>
<organism evidence="1 2">
    <name type="scientific">Nonlabens marinus S1-08</name>
    <dbReference type="NCBI Taxonomy" id="1454201"/>
    <lineage>
        <taxon>Bacteria</taxon>
        <taxon>Pseudomonadati</taxon>
        <taxon>Bacteroidota</taxon>
        <taxon>Flavobacteriia</taxon>
        <taxon>Flavobacteriales</taxon>
        <taxon>Flavobacteriaceae</taxon>
        <taxon>Nonlabens</taxon>
    </lineage>
</organism>
<dbReference type="STRING" id="1454201.NMS_0620"/>
<sequence length="43" mass="5060">MFTTTFSKIMPFIQTAIIQKVTFMFSSLSRKRTPPNSKNKYQN</sequence>